<reference evidence="2 3" key="1">
    <citation type="journal article" date="2021" name="Elife">
        <title>Chloroplast acquisition without the gene transfer in kleptoplastic sea slugs, Plakobranchus ocellatus.</title>
        <authorList>
            <person name="Maeda T."/>
            <person name="Takahashi S."/>
            <person name="Yoshida T."/>
            <person name="Shimamura S."/>
            <person name="Takaki Y."/>
            <person name="Nagai Y."/>
            <person name="Toyoda A."/>
            <person name="Suzuki Y."/>
            <person name="Arimoto A."/>
            <person name="Ishii H."/>
            <person name="Satoh N."/>
            <person name="Nishiyama T."/>
            <person name="Hasebe M."/>
            <person name="Maruyama T."/>
            <person name="Minagawa J."/>
            <person name="Obokata J."/>
            <person name="Shigenobu S."/>
        </authorList>
    </citation>
    <scope>NUCLEOTIDE SEQUENCE [LARGE SCALE GENOMIC DNA]</scope>
</reference>
<keyword evidence="3" id="KW-1185">Reference proteome</keyword>
<dbReference type="EMBL" id="BLXT01002595">
    <property type="protein sequence ID" value="GFN95966.1"/>
    <property type="molecule type" value="Genomic_DNA"/>
</dbReference>
<proteinExistence type="predicted"/>
<protein>
    <submittedName>
        <fullName evidence="2">Uncharacterized protein</fullName>
    </submittedName>
</protein>
<gene>
    <name evidence="2" type="ORF">PoB_002247200</name>
</gene>
<evidence type="ECO:0000313" key="3">
    <source>
        <dbReference type="Proteomes" id="UP000735302"/>
    </source>
</evidence>
<evidence type="ECO:0000313" key="2">
    <source>
        <dbReference type="EMBL" id="GFN95966.1"/>
    </source>
</evidence>
<accession>A0AAV3ZMS7</accession>
<sequence length="119" mass="13188">MVSVDVRAVSLSTVPATAQMDDESKPYKSNRNRVCRTCETVSESIHRSRVRADGRYGRLNSDRRPQIRTTKAREVVFSEGRGSGPGFMGNRVRNKSPLPKAAKHGGKVNLWKNSDVTAT</sequence>
<feature type="region of interest" description="Disordered" evidence="1">
    <location>
        <begin position="77"/>
        <end position="119"/>
    </location>
</feature>
<name>A0AAV3ZMS7_9GAST</name>
<organism evidence="2 3">
    <name type="scientific">Plakobranchus ocellatus</name>
    <dbReference type="NCBI Taxonomy" id="259542"/>
    <lineage>
        <taxon>Eukaryota</taxon>
        <taxon>Metazoa</taxon>
        <taxon>Spiralia</taxon>
        <taxon>Lophotrochozoa</taxon>
        <taxon>Mollusca</taxon>
        <taxon>Gastropoda</taxon>
        <taxon>Heterobranchia</taxon>
        <taxon>Euthyneura</taxon>
        <taxon>Panpulmonata</taxon>
        <taxon>Sacoglossa</taxon>
        <taxon>Placobranchoidea</taxon>
        <taxon>Plakobranchidae</taxon>
        <taxon>Plakobranchus</taxon>
    </lineage>
</organism>
<dbReference type="Proteomes" id="UP000735302">
    <property type="component" value="Unassembled WGS sequence"/>
</dbReference>
<comment type="caution">
    <text evidence="2">The sequence shown here is derived from an EMBL/GenBank/DDBJ whole genome shotgun (WGS) entry which is preliminary data.</text>
</comment>
<dbReference type="AlphaFoldDB" id="A0AAV3ZMS7"/>
<evidence type="ECO:0000256" key="1">
    <source>
        <dbReference type="SAM" id="MobiDB-lite"/>
    </source>
</evidence>